<organism evidence="1 2">
    <name type="scientific">Medicago truncatula</name>
    <name type="common">Barrel medic</name>
    <name type="synonym">Medicago tribuloides</name>
    <dbReference type="NCBI Taxonomy" id="3880"/>
    <lineage>
        <taxon>Eukaryota</taxon>
        <taxon>Viridiplantae</taxon>
        <taxon>Streptophyta</taxon>
        <taxon>Embryophyta</taxon>
        <taxon>Tracheophyta</taxon>
        <taxon>Spermatophyta</taxon>
        <taxon>Magnoliopsida</taxon>
        <taxon>eudicotyledons</taxon>
        <taxon>Gunneridae</taxon>
        <taxon>Pentapetalae</taxon>
        <taxon>rosids</taxon>
        <taxon>fabids</taxon>
        <taxon>Fabales</taxon>
        <taxon>Fabaceae</taxon>
        <taxon>Papilionoideae</taxon>
        <taxon>50 kb inversion clade</taxon>
        <taxon>NPAAA clade</taxon>
        <taxon>Hologalegina</taxon>
        <taxon>IRL clade</taxon>
        <taxon>Trifolieae</taxon>
        <taxon>Medicago</taxon>
    </lineage>
</organism>
<sequence length="76" mass="9114">MLRVKSNVTSLIEMKQNKIVPDEKDQGWYYRMVLSVGMYYSHTLYAYDIILLCKGKFVGLEAFKNLFTIWYIFFLK</sequence>
<dbReference type="EMBL" id="PSQE01000006">
    <property type="protein sequence ID" value="RHN50588.1"/>
    <property type="molecule type" value="Genomic_DNA"/>
</dbReference>
<gene>
    <name evidence="1" type="ORF">MtrunA17_Chr6g0459081</name>
</gene>
<dbReference type="Proteomes" id="UP000265566">
    <property type="component" value="Chromosome 6"/>
</dbReference>
<dbReference type="Gramene" id="rna34891">
    <property type="protein sequence ID" value="RHN50588.1"/>
    <property type="gene ID" value="gene34891"/>
</dbReference>
<accession>A0A396HD59</accession>
<evidence type="ECO:0000313" key="2">
    <source>
        <dbReference type="Proteomes" id="UP000265566"/>
    </source>
</evidence>
<protein>
    <submittedName>
        <fullName evidence="1">Uncharacterized protein</fullName>
    </submittedName>
</protein>
<name>A0A396HD59_MEDTR</name>
<proteinExistence type="predicted"/>
<evidence type="ECO:0000313" key="1">
    <source>
        <dbReference type="EMBL" id="RHN50588.1"/>
    </source>
</evidence>
<dbReference type="AlphaFoldDB" id="A0A396HD59"/>
<comment type="caution">
    <text evidence="1">The sequence shown here is derived from an EMBL/GenBank/DDBJ whole genome shotgun (WGS) entry which is preliminary data.</text>
</comment>
<reference evidence="2" key="1">
    <citation type="journal article" date="2018" name="Nat. Plants">
        <title>Whole-genome landscape of Medicago truncatula symbiotic genes.</title>
        <authorList>
            <person name="Pecrix Y."/>
            <person name="Staton S.E."/>
            <person name="Sallet E."/>
            <person name="Lelandais-Briere C."/>
            <person name="Moreau S."/>
            <person name="Carrere S."/>
            <person name="Blein T."/>
            <person name="Jardinaud M.F."/>
            <person name="Latrasse D."/>
            <person name="Zouine M."/>
            <person name="Zahm M."/>
            <person name="Kreplak J."/>
            <person name="Mayjonade B."/>
            <person name="Satge C."/>
            <person name="Perez M."/>
            <person name="Cauet S."/>
            <person name="Marande W."/>
            <person name="Chantry-Darmon C."/>
            <person name="Lopez-Roques C."/>
            <person name="Bouchez O."/>
            <person name="Berard A."/>
            <person name="Debelle F."/>
            <person name="Munos S."/>
            <person name="Bendahmane A."/>
            <person name="Berges H."/>
            <person name="Niebel A."/>
            <person name="Buitink J."/>
            <person name="Frugier F."/>
            <person name="Benhamed M."/>
            <person name="Crespi M."/>
            <person name="Gouzy J."/>
            <person name="Gamas P."/>
        </authorList>
    </citation>
    <scope>NUCLEOTIDE SEQUENCE [LARGE SCALE GENOMIC DNA]</scope>
    <source>
        <strain evidence="2">cv. Jemalong A17</strain>
    </source>
</reference>